<sequence>MKTILKIFLTYKQYWKILNMQHINNINKNISLNNFVSLLKSQKYSLKRINFIPVMINKTSSPTILDIYDNKETLNVKINIFKIKPFTKLQSIYQEYIQNNNDLAIEILGYGLKVLLKLYILDTKALHKFTTKNSYYIQCAPKYTIDNIINNIYKLLSEDYCTVIDYKEKLINIKRKQIVVGDSYVGKSFLGAYIPSYVYIINIKIYLISKNQYVINKIKTQIKKIEEKITKLPFKIELEISIENNKKNQIYLSYFNL</sequence>
<evidence type="ECO:0000313" key="1">
    <source>
        <dbReference type="EMBL" id="NDR89212.1"/>
    </source>
</evidence>
<dbReference type="NCBIfam" id="NF041243">
    <property type="entry name" value="T6SS_IglJ"/>
    <property type="match status" value="1"/>
</dbReference>
<evidence type="ECO:0000313" key="2">
    <source>
        <dbReference type="EMBL" id="NDS68455.1"/>
    </source>
</evidence>
<reference evidence="2" key="2">
    <citation type="submission" date="2020-02" db="EMBL/GenBank/DDBJ databases">
        <title>Using affinity propagation clustering for identifying bacterial clades and subclades with whole-genome sequences of Francisella tularensis.</title>
        <authorList>
            <person name="Homeier-Bachmann T."/>
            <person name="Abdel-Glil M.Y."/>
            <person name="Hackbart A."/>
            <person name="Hotzel H."/>
            <person name="Tomaso H."/>
        </authorList>
    </citation>
    <scope>NUCLEOTIDE SEQUENCE</scope>
    <source>
        <strain evidence="2">15T0085</strain>
        <strain evidence="1">17T1429</strain>
    </source>
</reference>
<gene>
    <name evidence="2" type="ORF">FWI86_05205</name>
    <name evidence="1" type="ORF">FWJ04_06165</name>
</gene>
<name>A0A6B2JLH2_FRATU</name>
<dbReference type="OMA" id="DYCTIIN"/>
<dbReference type="EMBL" id="JAAGJP010000029">
    <property type="protein sequence ID" value="NDS68455.1"/>
    <property type="molecule type" value="Genomic_DNA"/>
</dbReference>
<proteinExistence type="predicted"/>
<reference evidence="2" key="1">
    <citation type="submission" date="2019-08" db="EMBL/GenBank/DDBJ databases">
        <authorList>
            <person name="Busch A."/>
        </authorList>
    </citation>
    <scope>NUCLEOTIDE SEQUENCE</scope>
    <source>
        <strain evidence="2">15T0085</strain>
        <strain evidence="1">17T1429</strain>
    </source>
</reference>
<comment type="caution">
    <text evidence="2">The sequence shown here is derived from an EMBL/GenBank/DDBJ whole genome shotgun (WGS) entry which is preliminary data.</text>
</comment>
<dbReference type="EMBL" id="JAAGKH010000044">
    <property type="protein sequence ID" value="NDR89212.1"/>
    <property type="molecule type" value="Genomic_DNA"/>
</dbReference>
<dbReference type="AlphaFoldDB" id="A0A6B2JLH2"/>
<dbReference type="RefSeq" id="WP_003016175.1">
    <property type="nucleotide sequence ID" value="NZ_CP009693.1"/>
</dbReference>
<protein>
    <submittedName>
        <fullName evidence="2">Uncharacterized protein</fullName>
    </submittedName>
</protein>
<organism evidence="2">
    <name type="scientific">Francisella tularensis subsp. holarctica</name>
    <dbReference type="NCBI Taxonomy" id="119857"/>
    <lineage>
        <taxon>Bacteria</taxon>
        <taxon>Pseudomonadati</taxon>
        <taxon>Pseudomonadota</taxon>
        <taxon>Gammaproteobacteria</taxon>
        <taxon>Thiotrichales</taxon>
        <taxon>Francisellaceae</taxon>
        <taxon>Francisella</taxon>
    </lineage>
</organism>
<accession>A0A6B2JLH2</accession>